<reference evidence="1 2" key="2">
    <citation type="submission" date="2020-02" db="EMBL/GenBank/DDBJ databases">
        <title>Genome sequences of Thiorhodococcus mannitoliphagus and Thiorhodococcus minor, purple sulfur photosynthetic bacteria in the gammaproteobacterial family, Chromatiaceae.</title>
        <authorList>
            <person name="Aviles F.A."/>
            <person name="Meyer T.E."/>
            <person name="Kyndt J.A."/>
        </authorList>
    </citation>
    <scope>NUCLEOTIDE SEQUENCE [LARGE SCALE GENOMIC DNA]</scope>
    <source>
        <strain evidence="1 2">DSM 18266</strain>
    </source>
</reference>
<dbReference type="InterPro" id="IPR029058">
    <property type="entry name" value="AB_hydrolase_fold"/>
</dbReference>
<keyword evidence="2" id="KW-1185">Reference proteome</keyword>
<reference evidence="2" key="1">
    <citation type="journal article" date="2020" name="Microbiol. Resour. Announc.">
        <title>Draft Genome Sequences of Thiorhodococcus mannitoliphagus and Thiorhodococcus minor, Purple Sulfur Photosynthetic Bacteria in the Gammaproteobacterial Family Chromatiaceae.</title>
        <authorList>
            <person name="Aviles F.A."/>
            <person name="Meyer T.E."/>
            <person name="Kyndt J.A."/>
        </authorList>
    </citation>
    <scope>NUCLEOTIDE SEQUENCE [LARGE SCALE GENOMIC DNA]</scope>
    <source>
        <strain evidence="2">DSM 18266</strain>
    </source>
</reference>
<dbReference type="EMBL" id="JAAIJR010000098">
    <property type="protein sequence ID" value="NEX22407.1"/>
    <property type="molecule type" value="Genomic_DNA"/>
</dbReference>
<protein>
    <submittedName>
        <fullName evidence="1">Alpha/beta hydrolase</fullName>
    </submittedName>
</protein>
<dbReference type="SUPFAM" id="SSF53474">
    <property type="entry name" value="alpha/beta-Hydrolases"/>
    <property type="match status" value="1"/>
</dbReference>
<proteinExistence type="predicted"/>
<dbReference type="AlphaFoldDB" id="A0A6P1DVN6"/>
<keyword evidence="1" id="KW-0378">Hydrolase</keyword>
<gene>
    <name evidence="1" type="ORF">G3480_19195</name>
</gene>
<accession>A0A6P1DVN6</accession>
<evidence type="ECO:0000313" key="2">
    <source>
        <dbReference type="Proteomes" id="UP000471640"/>
    </source>
</evidence>
<dbReference type="GO" id="GO:0016787">
    <property type="term" value="F:hydrolase activity"/>
    <property type="evidence" value="ECO:0007669"/>
    <property type="project" value="UniProtKB-KW"/>
</dbReference>
<organism evidence="1 2">
    <name type="scientific">Thiorhodococcus mannitoliphagus</name>
    <dbReference type="NCBI Taxonomy" id="329406"/>
    <lineage>
        <taxon>Bacteria</taxon>
        <taxon>Pseudomonadati</taxon>
        <taxon>Pseudomonadota</taxon>
        <taxon>Gammaproteobacteria</taxon>
        <taxon>Chromatiales</taxon>
        <taxon>Chromatiaceae</taxon>
        <taxon>Thiorhodococcus</taxon>
    </lineage>
</organism>
<dbReference type="Gene3D" id="3.40.50.1820">
    <property type="entry name" value="alpha/beta hydrolase"/>
    <property type="match status" value="1"/>
</dbReference>
<comment type="caution">
    <text evidence="1">The sequence shown here is derived from an EMBL/GenBank/DDBJ whole genome shotgun (WGS) entry which is preliminary data.</text>
</comment>
<dbReference type="RefSeq" id="WP_164655499.1">
    <property type="nucleotide sequence ID" value="NZ_JAAIJR010000098.1"/>
</dbReference>
<dbReference type="Proteomes" id="UP000471640">
    <property type="component" value="Unassembled WGS sequence"/>
</dbReference>
<name>A0A6P1DVN6_9GAMM</name>
<sequence length="234" mass="25367">MARRLVSGAGFEHVVFSRGDLRTTERIHVYLEGDGLPWRSRHRIASDPTPRNPLALRLMALDPSPSIYLGRPCYFGLAQADGCSPWLWTDARYGAEVVDSMVAALKALLPADGPPPLTLIGYSGGGVLAALMAPRLGGEVRVVTLAANLDIDAWADHHGYSRLSGSINPANEPPIGASIMQLHLMGARDREVPPATVARFMAVNPGAQRRLFSDSDHRCCWLDDWPALLLLLDG</sequence>
<evidence type="ECO:0000313" key="1">
    <source>
        <dbReference type="EMBL" id="NEX22407.1"/>
    </source>
</evidence>